<proteinExistence type="predicted"/>
<name>A0A645CAZ8_9ZZZZ</name>
<sequence>MAALFQQGGASVRADIARTASDQHAVFHVAYPLNGVAGQRCGGAVKQWRAAGWPVVRWPSAHLGHQLVEPGPGLGAFEAHFQRHAEDAVAIR</sequence>
<dbReference type="EMBL" id="VSSQ01025757">
    <property type="protein sequence ID" value="MPM74109.1"/>
    <property type="molecule type" value="Genomic_DNA"/>
</dbReference>
<gene>
    <name evidence="1" type="ORF">SDC9_121094</name>
</gene>
<reference evidence="1" key="1">
    <citation type="submission" date="2019-08" db="EMBL/GenBank/DDBJ databases">
        <authorList>
            <person name="Kucharzyk K."/>
            <person name="Murdoch R.W."/>
            <person name="Higgins S."/>
            <person name="Loffler F."/>
        </authorList>
    </citation>
    <scope>NUCLEOTIDE SEQUENCE</scope>
</reference>
<organism evidence="1">
    <name type="scientific">bioreactor metagenome</name>
    <dbReference type="NCBI Taxonomy" id="1076179"/>
    <lineage>
        <taxon>unclassified sequences</taxon>
        <taxon>metagenomes</taxon>
        <taxon>ecological metagenomes</taxon>
    </lineage>
</organism>
<evidence type="ECO:0000313" key="1">
    <source>
        <dbReference type="EMBL" id="MPM74109.1"/>
    </source>
</evidence>
<comment type="caution">
    <text evidence="1">The sequence shown here is derived from an EMBL/GenBank/DDBJ whole genome shotgun (WGS) entry which is preliminary data.</text>
</comment>
<dbReference type="AlphaFoldDB" id="A0A645CAZ8"/>
<protein>
    <submittedName>
        <fullName evidence="1">Uncharacterized protein</fullName>
    </submittedName>
</protein>
<accession>A0A645CAZ8</accession>